<dbReference type="Proteomes" id="UP000050867">
    <property type="component" value="Unassembled WGS sequence"/>
</dbReference>
<gene>
    <name evidence="1" type="ORF">AQ490_18025</name>
</gene>
<sequence>MHSTDPVTRAACKGFFVTHLHLPTVMTYEEVGRCDDVVWGRPRRIQDLYYPFMDVLHSVLDVRRRGYQVSDLTHLDAHPLTGLRPRERLLLSVVSATGGRLVTVNPRLLRASSAGLPVCSPRPSQETAPFPDELESLYRQSLALEVDHAEV</sequence>
<evidence type="ECO:0000313" key="2">
    <source>
        <dbReference type="Proteomes" id="UP000050867"/>
    </source>
</evidence>
<dbReference type="InterPro" id="IPR045685">
    <property type="entry name" value="DUF6190"/>
</dbReference>
<name>A0A0T6LV54_WENVI</name>
<keyword evidence="2" id="KW-1185">Reference proteome</keyword>
<dbReference type="eggNOG" id="ENOG503320U">
    <property type="taxonomic scope" value="Bacteria"/>
</dbReference>
<evidence type="ECO:0000313" key="1">
    <source>
        <dbReference type="EMBL" id="KRV49997.1"/>
    </source>
</evidence>
<dbReference type="OrthoDB" id="3078217at2"/>
<dbReference type="Pfam" id="PF19689">
    <property type="entry name" value="DUF6190"/>
    <property type="match status" value="1"/>
</dbReference>
<dbReference type="STRING" id="76728.AQ490_18025"/>
<protein>
    <submittedName>
        <fullName evidence="1">Uncharacterized protein</fullName>
    </submittedName>
</protein>
<dbReference type="EMBL" id="LLZU01000008">
    <property type="protein sequence ID" value="KRV49997.1"/>
    <property type="molecule type" value="Genomic_DNA"/>
</dbReference>
<dbReference type="AlphaFoldDB" id="A0A0T6LV54"/>
<accession>A0A0T6LV54</accession>
<organism evidence="1 2">
    <name type="scientific">Wenjunlia vitaminophila</name>
    <name type="common">Streptomyces vitaminophilus</name>
    <dbReference type="NCBI Taxonomy" id="76728"/>
    <lineage>
        <taxon>Bacteria</taxon>
        <taxon>Bacillati</taxon>
        <taxon>Actinomycetota</taxon>
        <taxon>Actinomycetes</taxon>
        <taxon>Kitasatosporales</taxon>
        <taxon>Streptomycetaceae</taxon>
        <taxon>Wenjunlia</taxon>
    </lineage>
</organism>
<reference evidence="1 2" key="1">
    <citation type="submission" date="2015-10" db="EMBL/GenBank/DDBJ databases">
        <title>Draft genome sequence of pyrrolomycin-producing Streptomyces vitaminophilus.</title>
        <authorList>
            <person name="Graham D.E."/>
            <person name="Mahan K.M."/>
            <person name="Klingeman D.M."/>
            <person name="Hettich R.L."/>
            <person name="Parry R.J."/>
        </authorList>
    </citation>
    <scope>NUCLEOTIDE SEQUENCE [LARGE SCALE GENOMIC DNA]</scope>
    <source>
        <strain evidence="1 2">ATCC 31673</strain>
    </source>
</reference>
<comment type="caution">
    <text evidence="1">The sequence shown here is derived from an EMBL/GenBank/DDBJ whole genome shotgun (WGS) entry which is preliminary data.</text>
</comment>
<proteinExistence type="predicted"/>